<feature type="domain" description="N-end rule aminoacyl transferase C-terminal" evidence="6">
    <location>
        <begin position="108"/>
        <end position="222"/>
    </location>
</feature>
<keyword evidence="3 4" id="KW-0012">Acyltransferase</keyword>
<comment type="catalytic activity">
    <reaction evidence="4">
        <text>N-terminal L-glutamyl-[protein] + L-leucyl-tRNA(Leu) = N-terminal L-leucyl-L-glutamyl-[protein] + tRNA(Leu) + H(+)</text>
        <dbReference type="Rhea" id="RHEA:50412"/>
        <dbReference type="Rhea" id="RHEA-COMP:9613"/>
        <dbReference type="Rhea" id="RHEA-COMP:9622"/>
        <dbReference type="Rhea" id="RHEA-COMP:12664"/>
        <dbReference type="Rhea" id="RHEA-COMP:12668"/>
        <dbReference type="ChEBI" id="CHEBI:15378"/>
        <dbReference type="ChEBI" id="CHEBI:64721"/>
        <dbReference type="ChEBI" id="CHEBI:78442"/>
        <dbReference type="ChEBI" id="CHEBI:78494"/>
        <dbReference type="ChEBI" id="CHEBI:133041"/>
        <dbReference type="EC" id="2.3.2.29"/>
    </reaction>
</comment>
<comment type="function">
    <text evidence="4">Functions in the N-end rule pathway of protein degradation where it conjugates Leu from its aminoacyl-tRNA to the N-termini of proteins containing an N-terminal aspartate or glutamate.</text>
</comment>
<evidence type="ECO:0000313" key="8">
    <source>
        <dbReference type="Proteomes" id="UP000245506"/>
    </source>
</evidence>
<comment type="catalytic activity">
    <reaction evidence="4">
        <text>N-terminal L-aspartyl-[protein] + L-leucyl-tRNA(Leu) = N-terminal L-leucyl-L-aspartyl-[protein] + tRNA(Leu) + H(+)</text>
        <dbReference type="Rhea" id="RHEA:50420"/>
        <dbReference type="Rhea" id="RHEA-COMP:9613"/>
        <dbReference type="Rhea" id="RHEA-COMP:9622"/>
        <dbReference type="Rhea" id="RHEA-COMP:12669"/>
        <dbReference type="Rhea" id="RHEA-COMP:12674"/>
        <dbReference type="ChEBI" id="CHEBI:15378"/>
        <dbReference type="ChEBI" id="CHEBI:64720"/>
        <dbReference type="ChEBI" id="CHEBI:78442"/>
        <dbReference type="ChEBI" id="CHEBI:78494"/>
        <dbReference type="ChEBI" id="CHEBI:133042"/>
        <dbReference type="EC" id="2.3.2.29"/>
    </reaction>
</comment>
<evidence type="ECO:0000259" key="5">
    <source>
        <dbReference type="Pfam" id="PF04376"/>
    </source>
</evidence>
<evidence type="ECO:0000256" key="2">
    <source>
        <dbReference type="ARBA" id="ARBA00022679"/>
    </source>
</evidence>
<gene>
    <name evidence="4" type="primary">bpt</name>
    <name evidence="7" type="ORF">DKT75_13045</name>
</gene>
<dbReference type="NCBIfam" id="NF002346">
    <property type="entry name" value="PRK01305.2-3"/>
    <property type="match status" value="1"/>
</dbReference>
<protein>
    <recommendedName>
        <fullName evidence="4">Aspartate/glutamate leucyltransferase</fullName>
        <ecNumber evidence="4">2.3.2.29</ecNumber>
    </recommendedName>
</protein>
<dbReference type="RefSeq" id="WP_109823876.1">
    <property type="nucleotide sequence ID" value="NZ_QGKL01000035.1"/>
</dbReference>
<dbReference type="GO" id="GO:0071596">
    <property type="term" value="P:ubiquitin-dependent protein catabolic process via the N-end rule pathway"/>
    <property type="evidence" value="ECO:0007669"/>
    <property type="project" value="InterPro"/>
</dbReference>
<dbReference type="SUPFAM" id="SSF55729">
    <property type="entry name" value="Acyl-CoA N-acyltransferases (Nat)"/>
    <property type="match status" value="1"/>
</dbReference>
<dbReference type="InterPro" id="IPR030700">
    <property type="entry name" value="N-end_Aminoacyl_Trfase"/>
</dbReference>
<name>A0A317C9I0_9GAMM</name>
<dbReference type="GO" id="GO:0004057">
    <property type="term" value="F:arginyl-tRNA--protein transferase activity"/>
    <property type="evidence" value="ECO:0007669"/>
    <property type="project" value="InterPro"/>
</dbReference>
<dbReference type="GO" id="GO:0005737">
    <property type="term" value="C:cytoplasm"/>
    <property type="evidence" value="ECO:0007669"/>
    <property type="project" value="UniProtKB-SubCell"/>
</dbReference>
<dbReference type="NCBIfam" id="NF002341">
    <property type="entry name" value="PRK01305.1-1"/>
    <property type="match status" value="1"/>
</dbReference>
<dbReference type="PIRSF" id="PIRSF037208">
    <property type="entry name" value="ATE_pro_prd"/>
    <property type="match status" value="1"/>
</dbReference>
<dbReference type="PANTHER" id="PTHR21367">
    <property type="entry name" value="ARGININE-TRNA-PROTEIN TRANSFERASE 1"/>
    <property type="match status" value="1"/>
</dbReference>
<feature type="domain" description="N-end aminoacyl transferase N-terminal" evidence="5">
    <location>
        <begin position="15"/>
        <end position="85"/>
    </location>
</feature>
<dbReference type="Pfam" id="PF04376">
    <property type="entry name" value="ATE_N"/>
    <property type="match status" value="1"/>
</dbReference>
<sequence length="233" mass="26713">MDFSKPLKIYPTAMHACAYLPGKLARNAVIDPDFDMTMSVYDYLIKSGFRRSGSQVYRPYCEGCNGCITTRIEVKKFAMSKSQKRNAKLNQDLRVVINEDGFKDKYLPLYESYLASRHDDTEAEGVQDFLAASWCDTLFVEFYDGEEMISVAAVDRLESGLSAVYTFFDPEKGGKRGLGVFAVIWQIEHAKSLGLEYVYPGYWIKECRKMNYKTRFQPLEGLVDGNWKPLEKQ</sequence>
<keyword evidence="8" id="KW-1185">Reference proteome</keyword>
<comment type="caution">
    <text evidence="7">The sequence shown here is derived from an EMBL/GenBank/DDBJ whole genome shotgun (WGS) entry which is preliminary data.</text>
</comment>
<dbReference type="InterPro" id="IPR007471">
    <property type="entry name" value="N-end_Aminoacyl_Trfase_N"/>
</dbReference>
<proteinExistence type="inferred from homology"/>
<accession>A0A317C9I0</accession>
<reference evidence="7 8" key="1">
    <citation type="submission" date="2018-05" db="EMBL/GenBank/DDBJ databases">
        <title>Leucothrix arctica sp. nov., isolated from Arctic seawater.</title>
        <authorList>
            <person name="Choi A."/>
            <person name="Baek K."/>
        </authorList>
    </citation>
    <scope>NUCLEOTIDE SEQUENCE [LARGE SCALE GENOMIC DNA]</scope>
    <source>
        <strain evidence="7 8">IMCC9719</strain>
    </source>
</reference>
<evidence type="ECO:0000256" key="4">
    <source>
        <dbReference type="HAMAP-Rule" id="MF_00689"/>
    </source>
</evidence>
<dbReference type="GO" id="GO:0008914">
    <property type="term" value="F:leucyl-tRNA--protein transferase activity"/>
    <property type="evidence" value="ECO:0007669"/>
    <property type="project" value="UniProtKB-UniRule"/>
</dbReference>
<evidence type="ECO:0000259" key="6">
    <source>
        <dbReference type="Pfam" id="PF04377"/>
    </source>
</evidence>
<organism evidence="7 8">
    <name type="scientific">Leucothrix arctica</name>
    <dbReference type="NCBI Taxonomy" id="1481894"/>
    <lineage>
        <taxon>Bacteria</taxon>
        <taxon>Pseudomonadati</taxon>
        <taxon>Pseudomonadota</taxon>
        <taxon>Gammaproteobacteria</taxon>
        <taxon>Thiotrichales</taxon>
        <taxon>Thiotrichaceae</taxon>
        <taxon>Leucothrix</taxon>
    </lineage>
</organism>
<dbReference type="Pfam" id="PF04377">
    <property type="entry name" value="ATE_C"/>
    <property type="match status" value="1"/>
</dbReference>
<evidence type="ECO:0000313" key="7">
    <source>
        <dbReference type="EMBL" id="PWQ95264.1"/>
    </source>
</evidence>
<comment type="similarity">
    <text evidence="4">Belongs to the R-transferase family. Bpt subfamily.</text>
</comment>
<dbReference type="InterPro" id="IPR017138">
    <property type="entry name" value="Asp_Glu_LeuTrfase"/>
</dbReference>
<evidence type="ECO:0000256" key="3">
    <source>
        <dbReference type="ARBA" id="ARBA00023315"/>
    </source>
</evidence>
<keyword evidence="1 4" id="KW-0963">Cytoplasm</keyword>
<dbReference type="NCBIfam" id="NF002342">
    <property type="entry name" value="PRK01305.1-3"/>
    <property type="match status" value="1"/>
</dbReference>
<dbReference type="Proteomes" id="UP000245506">
    <property type="component" value="Unassembled WGS sequence"/>
</dbReference>
<dbReference type="HAMAP" id="MF_00689">
    <property type="entry name" value="Bpt"/>
    <property type="match status" value="1"/>
</dbReference>
<dbReference type="PANTHER" id="PTHR21367:SF1">
    <property type="entry name" value="ARGINYL-TRNA--PROTEIN TRANSFERASE 1"/>
    <property type="match status" value="1"/>
</dbReference>
<dbReference type="AlphaFoldDB" id="A0A317C9I0"/>
<comment type="subcellular location">
    <subcellularLocation>
        <location evidence="4">Cytoplasm</location>
    </subcellularLocation>
</comment>
<keyword evidence="2 4" id="KW-0808">Transferase</keyword>
<evidence type="ECO:0000256" key="1">
    <source>
        <dbReference type="ARBA" id="ARBA00022490"/>
    </source>
</evidence>
<dbReference type="EMBL" id="QGKL01000035">
    <property type="protein sequence ID" value="PWQ95264.1"/>
    <property type="molecule type" value="Genomic_DNA"/>
</dbReference>
<dbReference type="InterPro" id="IPR016181">
    <property type="entry name" value="Acyl_CoA_acyltransferase"/>
</dbReference>
<dbReference type="EC" id="2.3.2.29" evidence="4"/>
<dbReference type="InterPro" id="IPR007472">
    <property type="entry name" value="N-end_Aminoacyl_Trfase_C"/>
</dbReference>
<dbReference type="OrthoDB" id="9782022at2"/>